<proteinExistence type="predicted"/>
<comment type="caution">
    <text evidence="2">The sequence shown here is derived from an EMBL/GenBank/DDBJ whole genome shotgun (WGS) entry which is preliminary data.</text>
</comment>
<dbReference type="InterPro" id="IPR007474">
    <property type="entry name" value="ApaG_domain"/>
</dbReference>
<dbReference type="RefSeq" id="WP_263710764.1">
    <property type="nucleotide sequence ID" value="NZ_JAOWKX010000001.1"/>
</dbReference>
<dbReference type="PANTHER" id="PTHR47191:SF2">
    <property type="entry name" value="OS05G0170800 PROTEIN"/>
    <property type="match status" value="1"/>
</dbReference>
<protein>
    <submittedName>
        <fullName evidence="2">Co2+/Mg2+ efflux protein ApaG</fullName>
    </submittedName>
</protein>
<dbReference type="NCBIfam" id="NF003967">
    <property type="entry name" value="PRK05461.1"/>
    <property type="match status" value="1"/>
</dbReference>
<keyword evidence="3" id="KW-1185">Reference proteome</keyword>
<evidence type="ECO:0000313" key="3">
    <source>
        <dbReference type="Proteomes" id="UP001652504"/>
    </source>
</evidence>
<dbReference type="PANTHER" id="PTHR47191">
    <property type="entry name" value="OS05G0170800 PROTEIN"/>
    <property type="match status" value="1"/>
</dbReference>
<feature type="domain" description="ApaG" evidence="1">
    <location>
        <begin position="7"/>
        <end position="130"/>
    </location>
</feature>
<evidence type="ECO:0000313" key="2">
    <source>
        <dbReference type="EMBL" id="MCV2883568.1"/>
    </source>
</evidence>
<sequence>MQEREREKLQQNVGIEVSTQFVEKDDLEKDKHAFAYEITIRNENSIPVQLLNRYWLITDGNGKQTQVQGPGVVGKQPVIESGKSFTYSSGAILDTPIGTMEGFYEMTAGEEVTFKVSIPVFRLAVPNLVN</sequence>
<dbReference type="SUPFAM" id="SSF110069">
    <property type="entry name" value="ApaG-like"/>
    <property type="match status" value="1"/>
</dbReference>
<dbReference type="Pfam" id="PF04379">
    <property type="entry name" value="DUF525"/>
    <property type="match status" value="1"/>
</dbReference>
<dbReference type="Gene3D" id="2.60.40.1470">
    <property type="entry name" value="ApaG domain"/>
    <property type="match status" value="1"/>
</dbReference>
<dbReference type="Proteomes" id="UP001652504">
    <property type="component" value="Unassembled WGS sequence"/>
</dbReference>
<dbReference type="InterPro" id="IPR036767">
    <property type="entry name" value="ApaG_sf"/>
</dbReference>
<name>A0ABT3A4I0_9ALTE</name>
<dbReference type="EMBL" id="JAOWKX010000001">
    <property type="protein sequence ID" value="MCV2883568.1"/>
    <property type="molecule type" value="Genomic_DNA"/>
</dbReference>
<organism evidence="2 3">
    <name type="scientific">Fluctibacter corallii</name>
    <dbReference type="NCBI Taxonomy" id="2984329"/>
    <lineage>
        <taxon>Bacteria</taxon>
        <taxon>Pseudomonadati</taxon>
        <taxon>Pseudomonadota</taxon>
        <taxon>Gammaproteobacteria</taxon>
        <taxon>Alteromonadales</taxon>
        <taxon>Alteromonadaceae</taxon>
        <taxon>Fluctibacter</taxon>
    </lineage>
</organism>
<dbReference type="PROSITE" id="PS51087">
    <property type="entry name" value="APAG"/>
    <property type="match status" value="1"/>
</dbReference>
<reference evidence="2 3" key="1">
    <citation type="submission" date="2022-10" db="EMBL/GenBank/DDBJ databases">
        <title>Aestuariibacter sp. AA17 isolated from Montipora capitata coral fragment.</title>
        <authorList>
            <person name="Emsley S.A."/>
            <person name="Pfannmuller K.M."/>
            <person name="Loughran R.M."/>
            <person name="Shlafstein M."/>
            <person name="Papke E."/>
            <person name="Saw J.H."/>
            <person name="Ushijima B."/>
            <person name="Videau P."/>
        </authorList>
    </citation>
    <scope>NUCLEOTIDE SEQUENCE [LARGE SCALE GENOMIC DNA]</scope>
    <source>
        <strain evidence="2 3">AA17</strain>
    </source>
</reference>
<gene>
    <name evidence="2" type="primary">apaG</name>
    <name evidence="2" type="ORF">OE749_02500</name>
</gene>
<accession>A0ABT3A4I0</accession>
<dbReference type="InterPro" id="IPR050718">
    <property type="entry name" value="ApaG-like"/>
</dbReference>
<evidence type="ECO:0000259" key="1">
    <source>
        <dbReference type="PROSITE" id="PS51087"/>
    </source>
</evidence>